<proteinExistence type="inferred from homology"/>
<sequence>MSTPLIDALVERHGFSLVGEANVDAFLDAHEHSLLFFPGDADRLVESNDAAVIVAELMKPFDGRLAPALVEKASERALQRRFRFKTFPAFVFLRRRGYLGAITRLLDWQDYFAEIEAILACSPSEPPPFNLPESIAAHLRATGPDSHDHSGDIA</sequence>
<name>A0A975NUS8_9BRAD</name>
<accession>A0A975NUS8</accession>
<dbReference type="Gene3D" id="3.40.30.10">
    <property type="entry name" value="Glutaredoxin"/>
    <property type="match status" value="1"/>
</dbReference>
<reference evidence="2" key="1">
    <citation type="submission" date="2021-06" db="EMBL/GenBank/DDBJ databases">
        <title>Bradyrhizobium sp. S2-11-2 Genome sequencing.</title>
        <authorList>
            <person name="Jin L."/>
        </authorList>
    </citation>
    <scope>NUCLEOTIDE SEQUENCE</scope>
    <source>
        <strain evidence="2">S2-11-2</strain>
    </source>
</reference>
<organism evidence="2 3">
    <name type="scientific">Bradyrhizobium sediminis</name>
    <dbReference type="NCBI Taxonomy" id="2840469"/>
    <lineage>
        <taxon>Bacteria</taxon>
        <taxon>Pseudomonadati</taxon>
        <taxon>Pseudomonadota</taxon>
        <taxon>Alphaproteobacteria</taxon>
        <taxon>Hyphomicrobiales</taxon>
        <taxon>Nitrobacteraceae</taxon>
        <taxon>Bradyrhizobium</taxon>
    </lineage>
</organism>
<evidence type="ECO:0000313" key="3">
    <source>
        <dbReference type="Proteomes" id="UP000680805"/>
    </source>
</evidence>
<dbReference type="EMBL" id="CP076135">
    <property type="protein sequence ID" value="QWG20964.1"/>
    <property type="molecule type" value="Genomic_DNA"/>
</dbReference>
<dbReference type="Pfam" id="PF07449">
    <property type="entry name" value="HyaE"/>
    <property type="match status" value="1"/>
</dbReference>
<protein>
    <submittedName>
        <fullName evidence="2">Hydrogenase-1 expression HyaE</fullName>
    </submittedName>
</protein>
<dbReference type="SUPFAM" id="SSF52833">
    <property type="entry name" value="Thioredoxin-like"/>
    <property type="match status" value="1"/>
</dbReference>
<comment type="similarity">
    <text evidence="1">Belongs to the HupG/HyaE family.</text>
</comment>
<dbReference type="InterPro" id="IPR010893">
    <property type="entry name" value="NiFe-hyd_mat_HyaE"/>
</dbReference>
<dbReference type="InterPro" id="IPR036249">
    <property type="entry name" value="Thioredoxin-like_sf"/>
</dbReference>
<evidence type="ECO:0000256" key="1">
    <source>
        <dbReference type="ARBA" id="ARBA00009004"/>
    </source>
</evidence>
<evidence type="ECO:0000313" key="2">
    <source>
        <dbReference type="EMBL" id="QWG20964.1"/>
    </source>
</evidence>
<dbReference type="AlphaFoldDB" id="A0A975NUS8"/>
<gene>
    <name evidence="2" type="ORF">KMZ68_20280</name>
</gene>
<dbReference type="Proteomes" id="UP000680805">
    <property type="component" value="Chromosome"/>
</dbReference>
<dbReference type="KEGG" id="bsei:KMZ68_20280"/>